<organism evidence="11 12">
    <name type="scientific">Eubacterium plexicaudatum ASF492</name>
    <dbReference type="NCBI Taxonomy" id="1235802"/>
    <lineage>
        <taxon>Bacteria</taxon>
        <taxon>Bacillati</taxon>
        <taxon>Bacillota</taxon>
        <taxon>Clostridia</taxon>
        <taxon>Eubacteriales</taxon>
        <taxon>Eubacteriaceae</taxon>
        <taxon>Eubacterium</taxon>
    </lineage>
</organism>
<dbReference type="EMBL" id="AQFT01000117">
    <property type="protein sequence ID" value="EMZ22762.1"/>
    <property type="molecule type" value="Genomic_DNA"/>
</dbReference>
<keyword evidence="9" id="KW-0175">Coiled coil</keyword>
<comment type="subcellular location">
    <subcellularLocation>
        <location evidence="2 8">Cytoplasm</location>
    </subcellularLocation>
</comment>
<name>N2A0A0_9FIRM</name>
<dbReference type="Pfam" id="PF00575">
    <property type="entry name" value="S1"/>
    <property type="match status" value="1"/>
</dbReference>
<feature type="domain" description="S1 motif" evidence="10">
    <location>
        <begin position="626"/>
        <end position="706"/>
    </location>
</feature>
<sequence>MDKKLFEERKKMIYEFICDELYVPMKAKEMAVVLQVPKNQRTELQEILDALIEECRIEVSKKGKYAKAQGNVRIGVFTSNAKGFGFVTAEGEDEDYFIAGENRNGAVHMDQVQIRPLPVQSGRRKEAQVVRVLSHGLEELVGTYEDSSTFGFVVPDNQKFGKDIFVAKEHSLGAVSGHKVVVKLTNYGEKGKKPEGRIVEILGHRNDPGVDILSIIKDFDLPTGFEEKLLRQAVNVAKDVSEADMQGRKDLRDWQMVTIDGEDAKDLDDAVSCVMEGEHYRLGVHIADVSNYVQEHSALDVEALHRGTSVYLVDRVIPMLPHKLSNGICSLNEGEDRLALSCMMLIDKNGKVIDHEIAETVIRVDRRMSYTEVKKILDDQDEALCQKYETLVPMFLRMKELAALLRNKRQKRGSIDFDFPETKIILDEQGKPLEILPYERNTATNLIEDFMLIANETVAEDFFWQEVPFVYRSHQTPDPERVKKLAAFISNFGLTIHGPRDDIHPKELQKLLGNIAGTPQEAMISRLTLRSMKRANYTVDCLGHFGLATQYYCHFTSPIRRYPDLQIHRIIKDCLRGRMNEKRQMHYEAILPEVAKHASDMERRADEAERETDKLKKVEYMQERIGETFTGVISGITSWGMYVELPDTIEGMVHVTALTDDYYHYDEAAYELVAETGGRKFKLGQTIQVVCVSVNKLMRTIDFVPAEFADDRSDMADTDSE</sequence>
<dbReference type="eggNOG" id="COG0557">
    <property type="taxonomic scope" value="Bacteria"/>
</dbReference>
<dbReference type="GO" id="GO:0005829">
    <property type="term" value="C:cytosol"/>
    <property type="evidence" value="ECO:0007669"/>
    <property type="project" value="TreeGrafter"/>
</dbReference>
<dbReference type="HAMAP" id="MF_01895">
    <property type="entry name" value="RNase_R"/>
    <property type="match status" value="1"/>
</dbReference>
<dbReference type="SMART" id="SM00955">
    <property type="entry name" value="RNB"/>
    <property type="match status" value="1"/>
</dbReference>
<protein>
    <recommendedName>
        <fullName evidence="8">Ribonuclease R</fullName>
        <shortName evidence="8">RNase R</shortName>
        <ecNumber evidence="8">3.1.13.1</ecNumber>
    </recommendedName>
</protein>
<dbReference type="GO" id="GO:0008859">
    <property type="term" value="F:exoribonuclease II activity"/>
    <property type="evidence" value="ECO:0007669"/>
    <property type="project" value="UniProtKB-UniRule"/>
</dbReference>
<dbReference type="Pfam" id="PF08206">
    <property type="entry name" value="OB_RNB"/>
    <property type="match status" value="1"/>
</dbReference>
<dbReference type="InterPro" id="IPR011805">
    <property type="entry name" value="RNase_R"/>
</dbReference>
<dbReference type="PATRIC" id="fig|1235802.3.peg.4022"/>
<dbReference type="PANTHER" id="PTHR23355">
    <property type="entry name" value="RIBONUCLEASE"/>
    <property type="match status" value="1"/>
</dbReference>
<evidence type="ECO:0000256" key="2">
    <source>
        <dbReference type="ARBA" id="ARBA00004496"/>
    </source>
</evidence>
<dbReference type="GO" id="GO:0003723">
    <property type="term" value="F:RNA binding"/>
    <property type="evidence" value="ECO:0007669"/>
    <property type="project" value="UniProtKB-UniRule"/>
</dbReference>
<proteinExistence type="inferred from homology"/>
<dbReference type="OrthoDB" id="9764149at2"/>
<dbReference type="Pfam" id="PF17876">
    <property type="entry name" value="CSD2"/>
    <property type="match status" value="1"/>
</dbReference>
<comment type="catalytic activity">
    <reaction evidence="1 8">
        <text>Exonucleolytic cleavage in the 3'- to 5'-direction to yield nucleoside 5'-phosphates.</text>
        <dbReference type="EC" id="3.1.13.1"/>
    </reaction>
</comment>
<dbReference type="EC" id="3.1.13.1" evidence="8"/>
<evidence type="ECO:0000256" key="7">
    <source>
        <dbReference type="ARBA" id="ARBA00022884"/>
    </source>
</evidence>
<dbReference type="SMART" id="SM00357">
    <property type="entry name" value="CSP"/>
    <property type="match status" value="2"/>
</dbReference>
<evidence type="ECO:0000256" key="8">
    <source>
        <dbReference type="HAMAP-Rule" id="MF_01895"/>
    </source>
</evidence>
<dbReference type="InterPro" id="IPR011129">
    <property type="entry name" value="CSD"/>
</dbReference>
<evidence type="ECO:0000256" key="4">
    <source>
        <dbReference type="ARBA" id="ARBA00022722"/>
    </source>
</evidence>
<evidence type="ECO:0000256" key="5">
    <source>
        <dbReference type="ARBA" id="ARBA00022801"/>
    </source>
</evidence>
<feature type="coiled-coil region" evidence="9">
    <location>
        <begin position="591"/>
        <end position="618"/>
    </location>
</feature>
<dbReference type="AlphaFoldDB" id="N2A0A0"/>
<keyword evidence="6 8" id="KW-0269">Exonuclease</keyword>
<dbReference type="InterPro" id="IPR040476">
    <property type="entry name" value="CSD2"/>
</dbReference>
<evidence type="ECO:0000313" key="12">
    <source>
        <dbReference type="Proteomes" id="UP000012589"/>
    </source>
</evidence>
<dbReference type="InterPro" id="IPR050180">
    <property type="entry name" value="RNR_Ribonuclease"/>
</dbReference>
<dbReference type="NCBIfam" id="TIGR02063">
    <property type="entry name" value="RNase_R"/>
    <property type="match status" value="1"/>
</dbReference>
<evidence type="ECO:0000256" key="3">
    <source>
        <dbReference type="ARBA" id="ARBA00022490"/>
    </source>
</evidence>
<dbReference type="Proteomes" id="UP000012589">
    <property type="component" value="Unassembled WGS sequence"/>
</dbReference>
<dbReference type="InterPro" id="IPR001900">
    <property type="entry name" value="RNase_II/R"/>
</dbReference>
<dbReference type="STRING" id="1235802.C823_03807"/>
<dbReference type="InterPro" id="IPR013223">
    <property type="entry name" value="RNase_B_OB_dom"/>
</dbReference>
<keyword evidence="5 8" id="KW-0378">Hydrolase</keyword>
<comment type="function">
    <text evidence="8">3'-5' exoribonuclease that releases 5'-nucleoside monophosphates and is involved in maturation of structured RNAs.</text>
</comment>
<dbReference type="PANTHER" id="PTHR23355:SF9">
    <property type="entry name" value="DIS3-LIKE EXONUCLEASE 2"/>
    <property type="match status" value="1"/>
</dbReference>
<comment type="similarity">
    <text evidence="8">Belongs to the RNR ribonuclease family. RNase R subfamily.</text>
</comment>
<dbReference type="Pfam" id="PF00773">
    <property type="entry name" value="RNB"/>
    <property type="match status" value="1"/>
</dbReference>
<accession>N2A0A0</accession>
<evidence type="ECO:0000256" key="1">
    <source>
        <dbReference type="ARBA" id="ARBA00001849"/>
    </source>
</evidence>
<dbReference type="GO" id="GO:0006402">
    <property type="term" value="P:mRNA catabolic process"/>
    <property type="evidence" value="ECO:0007669"/>
    <property type="project" value="TreeGrafter"/>
</dbReference>
<dbReference type="InterPro" id="IPR012340">
    <property type="entry name" value="NA-bd_OB-fold"/>
</dbReference>
<dbReference type="InterPro" id="IPR003029">
    <property type="entry name" value="S1_domain"/>
</dbReference>
<evidence type="ECO:0000259" key="10">
    <source>
        <dbReference type="PROSITE" id="PS50126"/>
    </source>
</evidence>
<dbReference type="NCBIfam" id="TIGR00358">
    <property type="entry name" value="3_prime_RNase"/>
    <property type="match status" value="1"/>
</dbReference>
<dbReference type="CDD" id="cd04471">
    <property type="entry name" value="S1_RNase_R"/>
    <property type="match status" value="1"/>
</dbReference>
<dbReference type="Gene3D" id="2.40.50.140">
    <property type="entry name" value="Nucleic acid-binding proteins"/>
    <property type="match status" value="3"/>
</dbReference>
<dbReference type="HOGENOM" id="CLU_002333_4_1_9"/>
<gene>
    <name evidence="8" type="primary">rnr</name>
    <name evidence="11" type="ORF">C823_03807</name>
</gene>
<comment type="caution">
    <text evidence="11">The sequence shown here is derived from an EMBL/GenBank/DDBJ whole genome shotgun (WGS) entry which is preliminary data.</text>
</comment>
<reference evidence="11 12" key="1">
    <citation type="journal article" date="2014" name="Genome Announc.">
        <title>Draft genome sequences of the altered schaedler flora, a defined bacterial community from gnotobiotic mice.</title>
        <authorList>
            <person name="Wannemuehler M.J."/>
            <person name="Overstreet A.M."/>
            <person name="Ward D.V."/>
            <person name="Phillips G.J."/>
        </authorList>
    </citation>
    <scope>NUCLEOTIDE SEQUENCE [LARGE SCALE GENOMIC DNA]</scope>
    <source>
        <strain evidence="11 12">ASF492</strain>
    </source>
</reference>
<dbReference type="SMART" id="SM00316">
    <property type="entry name" value="S1"/>
    <property type="match status" value="1"/>
</dbReference>
<evidence type="ECO:0000256" key="6">
    <source>
        <dbReference type="ARBA" id="ARBA00022839"/>
    </source>
</evidence>
<dbReference type="InterPro" id="IPR004476">
    <property type="entry name" value="RNase_II/RNase_R"/>
</dbReference>
<dbReference type="SUPFAM" id="SSF50249">
    <property type="entry name" value="Nucleic acid-binding proteins"/>
    <property type="match status" value="4"/>
</dbReference>
<dbReference type="PROSITE" id="PS50126">
    <property type="entry name" value="S1"/>
    <property type="match status" value="1"/>
</dbReference>
<keyword evidence="7 8" id="KW-0694">RNA-binding</keyword>
<keyword evidence="12" id="KW-1185">Reference proteome</keyword>
<keyword evidence="3 8" id="KW-0963">Cytoplasm</keyword>
<evidence type="ECO:0000256" key="9">
    <source>
        <dbReference type="SAM" id="Coils"/>
    </source>
</evidence>
<keyword evidence="4 8" id="KW-0540">Nuclease</keyword>
<evidence type="ECO:0000313" key="11">
    <source>
        <dbReference type="EMBL" id="EMZ22762.1"/>
    </source>
</evidence>